<evidence type="ECO:0000313" key="1">
    <source>
        <dbReference type="EMBL" id="MBM6928605.1"/>
    </source>
</evidence>
<keyword evidence="2" id="KW-1185">Reference proteome</keyword>
<comment type="caution">
    <text evidence="1">The sequence shown here is derived from an EMBL/GenBank/DDBJ whole genome shotgun (WGS) entry which is preliminary data.</text>
</comment>
<reference evidence="1 2" key="1">
    <citation type="journal article" date="2021" name="Sci. Rep.">
        <title>The distribution of antibiotic resistance genes in chicken gut microbiota commensals.</title>
        <authorList>
            <person name="Juricova H."/>
            <person name="Matiasovicova J."/>
            <person name="Kubasova T."/>
            <person name="Cejkova D."/>
            <person name="Rychlik I."/>
        </authorList>
    </citation>
    <scope>NUCLEOTIDE SEQUENCE [LARGE SCALE GENOMIC DNA]</scope>
    <source>
        <strain evidence="1 2">An562</strain>
    </source>
</reference>
<dbReference type="Proteomes" id="UP000777002">
    <property type="component" value="Unassembled WGS sequence"/>
</dbReference>
<proteinExistence type="predicted"/>
<gene>
    <name evidence="1" type="ORF">H5985_04890</name>
</gene>
<dbReference type="RefSeq" id="WP_205050192.1">
    <property type="nucleotide sequence ID" value="NZ_JACJKX010000007.1"/>
</dbReference>
<protein>
    <submittedName>
        <fullName evidence="1">Uncharacterized protein</fullName>
    </submittedName>
</protein>
<evidence type="ECO:0000313" key="2">
    <source>
        <dbReference type="Proteomes" id="UP000777002"/>
    </source>
</evidence>
<accession>A0ABS2GRZ0</accession>
<sequence length="106" mass="12384">MAEIRYVFMDSQSETLNDQSQRAYWYEKLMIYRRTLADHYNEARFDGDCEEMAKCEKAFEHVDALLAKCHETLRMEVTVSAPEVHLFDMQRAVGLIQTITGIAEND</sequence>
<organism evidence="1 2">
    <name type="scientific">Parasutterella secunda</name>
    <dbReference type="NCBI Taxonomy" id="626947"/>
    <lineage>
        <taxon>Bacteria</taxon>
        <taxon>Pseudomonadati</taxon>
        <taxon>Pseudomonadota</taxon>
        <taxon>Betaproteobacteria</taxon>
        <taxon>Burkholderiales</taxon>
        <taxon>Sutterellaceae</taxon>
        <taxon>Parasutterella</taxon>
    </lineage>
</organism>
<name>A0ABS2GRZ0_9BURK</name>
<dbReference type="EMBL" id="JACJKX010000007">
    <property type="protein sequence ID" value="MBM6928605.1"/>
    <property type="molecule type" value="Genomic_DNA"/>
</dbReference>